<evidence type="ECO:0000256" key="3">
    <source>
        <dbReference type="ARBA" id="ARBA00022490"/>
    </source>
</evidence>
<reference evidence="12" key="1">
    <citation type="submission" date="2025-08" db="UniProtKB">
        <authorList>
            <consortium name="RefSeq"/>
        </authorList>
    </citation>
    <scope>IDENTIFICATION</scope>
    <source>
        <tissue evidence="12">Gonads</tissue>
    </source>
</reference>
<dbReference type="GO" id="GO:0005737">
    <property type="term" value="C:cytoplasm"/>
    <property type="evidence" value="ECO:0007669"/>
    <property type="project" value="UniProtKB-SubCell"/>
</dbReference>
<dbReference type="InParanoid" id="A0A1S3K6U7"/>
<dbReference type="InterPro" id="IPR050784">
    <property type="entry name" value="IAP"/>
</dbReference>
<feature type="compositionally biased region" description="Polar residues" evidence="9">
    <location>
        <begin position="159"/>
        <end position="189"/>
    </location>
</feature>
<dbReference type="GO" id="GO:0043066">
    <property type="term" value="P:negative regulation of apoptotic process"/>
    <property type="evidence" value="ECO:0007669"/>
    <property type="project" value="TreeGrafter"/>
</dbReference>
<evidence type="ECO:0000256" key="4">
    <source>
        <dbReference type="ARBA" id="ARBA00022703"/>
    </source>
</evidence>
<evidence type="ECO:0000256" key="9">
    <source>
        <dbReference type="SAM" id="MobiDB-lite"/>
    </source>
</evidence>
<dbReference type="InterPro" id="IPR001841">
    <property type="entry name" value="Znf_RING"/>
</dbReference>
<dbReference type="GO" id="GO:0008270">
    <property type="term" value="F:zinc ion binding"/>
    <property type="evidence" value="ECO:0007669"/>
    <property type="project" value="UniProtKB-KW"/>
</dbReference>
<dbReference type="Gene3D" id="1.10.1170.10">
    <property type="entry name" value="Inhibitor Of Apoptosis Protein (2mihbC-IAP-1), Chain A"/>
    <property type="match status" value="3"/>
</dbReference>
<feature type="compositionally biased region" description="Polar residues" evidence="9">
    <location>
        <begin position="499"/>
        <end position="521"/>
    </location>
</feature>
<sequence length="611" mass="68399">MARLGLLEYVEAKLKQGEEQEYKFEVGRLLTYVNWPSAVLSASPTRLAKAGFYYMGRGEEVCCYSCHVLIKDWKIGENPFQKHSALSPHCLHMLGLDENNVPITAPTDDITTSSTQQVVRAATDALGSRRPLSSLTQSTTQPRPQPRSTGLDEPDNATAAVNNITPLSRQSPRPVSLQSHLNHQGSSHADSMRDELTRLATFQSFPTTCPVRPADLARAGFFYVNVDDTVKCAFCDGMIRNWERGDRAFDEHARHFPNCSFVQQNRRNVHVESNNRPHFNQSNFSYNIDRGVSTQNNVTRNSQSSVPGSENGSPGFQRGIILDNLIEDNPIVTDRPKHPEYALEQNRINTFRTWPIDKKQTPRELATSGFFYAGFGDNVKCFFCSGGLRNWEPQDDVWTEHARWFPRCGFVKQCKGVAFIRGVAQQNTNNGSSFHVEAREIKARLDTPAAQKVIEMGYSRDLVRKTIEKRLRTTGDDFPNLQTFIEALLDIEEEEKRAAQNSQQNESVGASANQTSNQNSAKNKKKTEKPKNVSAKAQNKEKESPATADKIRKENAELKDQRMCKVCMDEDSSVVLLPCAHLVCCTTCAPALSNCPICRSAIRGTVKAFLA</sequence>
<dbReference type="RefSeq" id="XP_013418154.1">
    <property type="nucleotide sequence ID" value="XM_013562700.2"/>
</dbReference>
<feature type="compositionally biased region" description="Basic and acidic residues" evidence="9">
    <location>
        <begin position="538"/>
        <end position="550"/>
    </location>
</feature>
<keyword evidence="6 8" id="KW-0863">Zinc-finger</keyword>
<feature type="compositionally biased region" description="Polar residues" evidence="9">
    <location>
        <begin position="131"/>
        <end position="148"/>
    </location>
</feature>
<keyword evidence="7" id="KW-0862">Zinc</keyword>
<keyword evidence="11" id="KW-1185">Reference proteome</keyword>
<dbReference type="GO" id="GO:0043027">
    <property type="term" value="F:cysteine-type endopeptidase inhibitor activity involved in apoptotic process"/>
    <property type="evidence" value="ECO:0007669"/>
    <property type="project" value="TreeGrafter"/>
</dbReference>
<proteinExistence type="inferred from homology"/>
<comment type="subcellular location">
    <subcellularLocation>
        <location evidence="1">Cytoplasm</location>
    </subcellularLocation>
</comment>
<dbReference type="Gene3D" id="3.30.40.10">
    <property type="entry name" value="Zinc/RING finger domain, C3HC4 (zinc finger)"/>
    <property type="match status" value="1"/>
</dbReference>
<feature type="region of interest" description="Disordered" evidence="9">
    <location>
        <begin position="295"/>
        <end position="315"/>
    </location>
</feature>
<name>A0A1S3K6U7_LINAN</name>
<dbReference type="GO" id="GO:0005634">
    <property type="term" value="C:nucleus"/>
    <property type="evidence" value="ECO:0007669"/>
    <property type="project" value="TreeGrafter"/>
</dbReference>
<accession>A0A1S3K6U7</accession>
<evidence type="ECO:0000256" key="6">
    <source>
        <dbReference type="ARBA" id="ARBA00022771"/>
    </source>
</evidence>
<evidence type="ECO:0000256" key="5">
    <source>
        <dbReference type="ARBA" id="ARBA00022723"/>
    </source>
</evidence>
<dbReference type="STRING" id="7574.A0A1S3K6U7"/>
<dbReference type="InterPro" id="IPR048875">
    <property type="entry name" value="BIRC2-3-like_UBA"/>
</dbReference>
<dbReference type="SMART" id="SM00238">
    <property type="entry name" value="BIR"/>
    <property type="match status" value="3"/>
</dbReference>
<dbReference type="GO" id="GO:0051726">
    <property type="term" value="P:regulation of cell cycle"/>
    <property type="evidence" value="ECO:0007669"/>
    <property type="project" value="TreeGrafter"/>
</dbReference>
<feature type="compositionally biased region" description="Polar residues" evidence="9">
    <location>
        <begin position="295"/>
        <end position="314"/>
    </location>
</feature>
<evidence type="ECO:0000313" key="12">
    <source>
        <dbReference type="RefSeq" id="XP_013418154.1"/>
    </source>
</evidence>
<dbReference type="PANTHER" id="PTHR10044:SF139">
    <property type="entry name" value="DEATH-ASSOCIATED INHIBITOR OF APOPTOSIS 2"/>
    <property type="match status" value="1"/>
</dbReference>
<dbReference type="PANTHER" id="PTHR10044">
    <property type="entry name" value="INHIBITOR OF APOPTOSIS"/>
    <property type="match status" value="1"/>
</dbReference>
<feature type="domain" description="RING-type" evidence="10">
    <location>
        <begin position="564"/>
        <end position="599"/>
    </location>
</feature>
<keyword evidence="3" id="KW-0963">Cytoplasm</keyword>
<dbReference type="CDD" id="cd14321">
    <property type="entry name" value="UBA_IAPs"/>
    <property type="match status" value="1"/>
</dbReference>
<dbReference type="OrthoDB" id="4034597at2759"/>
<evidence type="ECO:0000313" key="11">
    <source>
        <dbReference type="Proteomes" id="UP000085678"/>
    </source>
</evidence>
<feature type="region of interest" description="Disordered" evidence="9">
    <location>
        <begin position="124"/>
        <end position="191"/>
    </location>
</feature>
<dbReference type="KEGG" id="lak:106179169"/>
<dbReference type="InterPro" id="IPR013083">
    <property type="entry name" value="Znf_RING/FYVE/PHD"/>
</dbReference>
<dbReference type="PROSITE" id="PS01282">
    <property type="entry name" value="BIR_REPEAT_1"/>
    <property type="match status" value="2"/>
</dbReference>
<dbReference type="FunCoup" id="A0A1S3K6U7">
    <property type="interactions" value="2495"/>
</dbReference>
<keyword evidence="4" id="KW-0053">Apoptosis</keyword>
<protein>
    <submittedName>
        <fullName evidence="12">Baculoviral IAP repeat-containing protein 7 isoform X1</fullName>
    </submittedName>
</protein>
<dbReference type="Proteomes" id="UP000085678">
    <property type="component" value="Unplaced"/>
</dbReference>
<dbReference type="AlphaFoldDB" id="A0A1S3K6U7"/>
<evidence type="ECO:0000256" key="2">
    <source>
        <dbReference type="ARBA" id="ARBA00006672"/>
    </source>
</evidence>
<dbReference type="FunFam" id="1.10.1170.10:FF:000002">
    <property type="entry name" value="Baculoviral IAP repeat containing 7"/>
    <property type="match status" value="1"/>
</dbReference>
<evidence type="ECO:0000256" key="1">
    <source>
        <dbReference type="ARBA" id="ARBA00004496"/>
    </source>
</evidence>
<organism evidence="11 12">
    <name type="scientific">Lingula anatina</name>
    <name type="common">Brachiopod</name>
    <name type="synonym">Lingula unguis</name>
    <dbReference type="NCBI Taxonomy" id="7574"/>
    <lineage>
        <taxon>Eukaryota</taxon>
        <taxon>Metazoa</taxon>
        <taxon>Spiralia</taxon>
        <taxon>Lophotrochozoa</taxon>
        <taxon>Brachiopoda</taxon>
        <taxon>Linguliformea</taxon>
        <taxon>Lingulata</taxon>
        <taxon>Lingulida</taxon>
        <taxon>Linguloidea</taxon>
        <taxon>Lingulidae</taxon>
        <taxon>Lingula</taxon>
    </lineage>
</organism>
<dbReference type="GeneID" id="106179169"/>
<keyword evidence="5" id="KW-0479">Metal-binding</keyword>
<dbReference type="GO" id="GO:0061630">
    <property type="term" value="F:ubiquitin protein ligase activity"/>
    <property type="evidence" value="ECO:0007669"/>
    <property type="project" value="TreeGrafter"/>
</dbReference>
<evidence type="ECO:0000256" key="8">
    <source>
        <dbReference type="PROSITE-ProRule" id="PRU00175"/>
    </source>
</evidence>
<dbReference type="GO" id="GO:0006915">
    <property type="term" value="P:apoptotic process"/>
    <property type="evidence" value="ECO:0007669"/>
    <property type="project" value="UniProtKB-KW"/>
</dbReference>
<dbReference type="Pfam" id="PF21290">
    <property type="entry name" value="UBA_BIRC2-3"/>
    <property type="match status" value="1"/>
</dbReference>
<evidence type="ECO:0000259" key="10">
    <source>
        <dbReference type="PROSITE" id="PS50089"/>
    </source>
</evidence>
<dbReference type="Pfam" id="PF00653">
    <property type="entry name" value="BIR"/>
    <property type="match status" value="3"/>
</dbReference>
<dbReference type="SUPFAM" id="SSF57924">
    <property type="entry name" value="Inhibitor of apoptosis (IAP) repeat"/>
    <property type="match status" value="3"/>
</dbReference>
<dbReference type="FunFam" id="1.10.1170.10:FF:000003">
    <property type="entry name" value="E3 ubiquitin-protein ligase XIAP"/>
    <property type="match status" value="1"/>
</dbReference>
<gene>
    <name evidence="12" type="primary">LOC106179169</name>
</gene>
<dbReference type="InterPro" id="IPR001370">
    <property type="entry name" value="BIR_rpt"/>
</dbReference>
<evidence type="ECO:0000256" key="7">
    <source>
        <dbReference type="ARBA" id="ARBA00022833"/>
    </source>
</evidence>
<dbReference type="Gene3D" id="1.10.8.10">
    <property type="entry name" value="DNA helicase RuvA subunit, C-terminal domain"/>
    <property type="match status" value="1"/>
</dbReference>
<dbReference type="CDD" id="cd00022">
    <property type="entry name" value="BIR"/>
    <property type="match status" value="3"/>
</dbReference>
<dbReference type="SMART" id="SM00184">
    <property type="entry name" value="RING"/>
    <property type="match status" value="1"/>
</dbReference>
<comment type="similarity">
    <text evidence="2">Belongs to the IAP family.</text>
</comment>
<dbReference type="Pfam" id="PF13920">
    <property type="entry name" value="zf-C3HC4_3"/>
    <property type="match status" value="1"/>
</dbReference>
<dbReference type="PROSITE" id="PS50089">
    <property type="entry name" value="ZF_RING_2"/>
    <property type="match status" value="1"/>
</dbReference>
<dbReference type="GO" id="GO:0031398">
    <property type="term" value="P:positive regulation of protein ubiquitination"/>
    <property type="evidence" value="ECO:0007669"/>
    <property type="project" value="TreeGrafter"/>
</dbReference>
<dbReference type="PROSITE" id="PS50143">
    <property type="entry name" value="BIR_REPEAT_2"/>
    <property type="match status" value="3"/>
</dbReference>
<feature type="region of interest" description="Disordered" evidence="9">
    <location>
        <begin position="495"/>
        <end position="550"/>
    </location>
</feature>
<dbReference type="CDD" id="cd16713">
    <property type="entry name" value="RING-HC_BIRC2_3_7"/>
    <property type="match status" value="1"/>
</dbReference>